<dbReference type="Pfam" id="PF00486">
    <property type="entry name" value="Trans_reg_C"/>
    <property type="match status" value="1"/>
</dbReference>
<dbReference type="InterPro" id="IPR011659">
    <property type="entry name" value="WD40"/>
</dbReference>
<dbReference type="Proteomes" id="UP000704611">
    <property type="component" value="Unassembled WGS sequence"/>
</dbReference>
<reference evidence="5 6" key="1">
    <citation type="submission" date="2021-06" db="EMBL/GenBank/DDBJ databases">
        <title>Rheinheimera indica sp. nov., isolated from deep-sea sediment.</title>
        <authorList>
            <person name="Wang Z."/>
            <person name="Zhang X.-Y."/>
        </authorList>
    </citation>
    <scope>NUCLEOTIDE SEQUENCE [LARGE SCALE GENOMIC DNA]</scope>
    <source>
        <strain evidence="5 6">SM2107</strain>
    </source>
</reference>
<dbReference type="EMBL" id="JAHRID010000009">
    <property type="protein sequence ID" value="MBV2130687.1"/>
    <property type="molecule type" value="Genomic_DNA"/>
</dbReference>
<dbReference type="SMART" id="SM00862">
    <property type="entry name" value="Trans_reg_C"/>
    <property type="match status" value="1"/>
</dbReference>
<evidence type="ECO:0000256" key="3">
    <source>
        <dbReference type="SAM" id="Phobius"/>
    </source>
</evidence>
<evidence type="ECO:0000256" key="2">
    <source>
        <dbReference type="PROSITE-ProRule" id="PRU01091"/>
    </source>
</evidence>
<dbReference type="CDD" id="cd00383">
    <property type="entry name" value="trans_reg_C"/>
    <property type="match status" value="1"/>
</dbReference>
<organism evidence="5 6">
    <name type="scientific">Arsukibacterium indicum</name>
    <dbReference type="NCBI Taxonomy" id="2848612"/>
    <lineage>
        <taxon>Bacteria</taxon>
        <taxon>Pseudomonadati</taxon>
        <taxon>Pseudomonadota</taxon>
        <taxon>Gammaproteobacteria</taxon>
        <taxon>Chromatiales</taxon>
        <taxon>Chromatiaceae</taxon>
        <taxon>Arsukibacterium</taxon>
    </lineage>
</organism>
<keyword evidence="3" id="KW-0812">Transmembrane</keyword>
<keyword evidence="1 2" id="KW-0238">DNA-binding</keyword>
<feature type="DNA-binding region" description="OmpR/PhoB-type" evidence="2">
    <location>
        <begin position="6"/>
        <end position="110"/>
    </location>
</feature>
<sequence length="718" mass="80775">MEIKPERSLLVGEWHYLAREDKLVKLDQHGQIITTADLDNLGQKVVNYFIVHAGNLVTKDQLLADVWGIRDVSDGRVMRVIRAIRIALDDDTRQPTYIETIPKRGYRFIASVTDIPDKSQAGDKTAEVTSAAAAIKPRKKAFLWAGMLVVSSLLLLSWLFWLKPVADNQSAEVNTIPLWRYKPITSLDGLEFYHSVSPDERYLVFSHAKVGSDLTAVLTLQDLVNHQRVQLTDDNSNSVGAAFSPSGDRIAYHEMLPDRGCEIRMIELEPGKMALKTDTLLTLCTPESVSARISWSPDGRYIIYPSLDAEQKQMVMMMYPVAGGTAEQLTVPPTSSFGDYAGRYSRSGDKIAFIRDAAGAAQIWLLDLTNRATRLLVQIDDAYPGNIDWTQDDRSIIYPSGPTALGIVDVATGVSRELAYTDNHANEIQVGAVSGKIYASVGFFSHTNIKQVNNKRVTETPSENLVFSSNRNESLVEINPLPEGPVAVVSRRSGLPQVWLFYPDGRQQQLTEFSSRERIRSLVFSPDGSKLLLHLNSGIWQLTMDGQLAQIVGKENEIVANPAWSRDGSEVFYAQSRQGRWDIMAAAVNTGFEKRLLATDRELYQQSYIADYNIWRDANSKHLVIEYPNGDTKKLDLGTTADQAFFKLDLRAQGFYFTYLLDGTQYQLRYYDLTNNFINEKVIDDYLYHSRFSISLDETKVYFLEAARADFDIAEISY</sequence>
<keyword evidence="3" id="KW-0472">Membrane</keyword>
<feature type="domain" description="OmpR/PhoB-type" evidence="4">
    <location>
        <begin position="6"/>
        <end position="110"/>
    </location>
</feature>
<evidence type="ECO:0000313" key="5">
    <source>
        <dbReference type="EMBL" id="MBV2130687.1"/>
    </source>
</evidence>
<dbReference type="RefSeq" id="WP_217671013.1">
    <property type="nucleotide sequence ID" value="NZ_JAHRID010000009.1"/>
</dbReference>
<feature type="transmembrane region" description="Helical" evidence="3">
    <location>
        <begin position="141"/>
        <end position="161"/>
    </location>
</feature>
<evidence type="ECO:0000256" key="1">
    <source>
        <dbReference type="ARBA" id="ARBA00023125"/>
    </source>
</evidence>
<proteinExistence type="predicted"/>
<dbReference type="PANTHER" id="PTHR36842">
    <property type="entry name" value="PROTEIN TOLB HOMOLOG"/>
    <property type="match status" value="1"/>
</dbReference>
<dbReference type="PROSITE" id="PS51755">
    <property type="entry name" value="OMPR_PHOB"/>
    <property type="match status" value="1"/>
</dbReference>
<dbReference type="Pfam" id="PF07676">
    <property type="entry name" value="PD40"/>
    <property type="match status" value="2"/>
</dbReference>
<comment type="caution">
    <text evidence="5">The sequence shown here is derived from an EMBL/GenBank/DDBJ whole genome shotgun (WGS) entry which is preliminary data.</text>
</comment>
<gene>
    <name evidence="5" type="ORF">KQY15_16445</name>
</gene>
<keyword evidence="6" id="KW-1185">Reference proteome</keyword>
<keyword evidence="3" id="KW-1133">Transmembrane helix</keyword>
<name>A0ABS6MPF6_9GAMM</name>
<protein>
    <submittedName>
        <fullName evidence="5">Winged helix-turn-helix domain-containing protein</fullName>
    </submittedName>
</protein>
<evidence type="ECO:0000259" key="4">
    <source>
        <dbReference type="PROSITE" id="PS51755"/>
    </source>
</evidence>
<dbReference type="InterPro" id="IPR001867">
    <property type="entry name" value="OmpR/PhoB-type_DNA-bd"/>
</dbReference>
<accession>A0ABS6MPF6</accession>
<evidence type="ECO:0000313" key="6">
    <source>
        <dbReference type="Proteomes" id="UP000704611"/>
    </source>
</evidence>